<comment type="function">
    <text evidence="8">Ligates lysine onto the cytidine present at position 34 of the AUA codon-specific tRNA(Ile) that contains the anticodon CAU, in an ATP-dependent manner. Cytidine is converted to lysidine, thus changing the amino acid specificity of the tRNA from methionine to isoleucine.</text>
</comment>
<dbReference type="NCBIfam" id="TIGR02432">
    <property type="entry name" value="lysidine_TilS_N"/>
    <property type="match status" value="1"/>
</dbReference>
<dbReference type="InterPro" id="IPR014729">
    <property type="entry name" value="Rossmann-like_a/b/a_fold"/>
</dbReference>
<organism evidence="10 11">
    <name type="scientific">Streptococcus gordonii</name>
    <dbReference type="NCBI Taxonomy" id="1302"/>
    <lineage>
        <taxon>Bacteria</taxon>
        <taxon>Bacillati</taxon>
        <taxon>Bacillota</taxon>
        <taxon>Bacilli</taxon>
        <taxon>Lactobacillales</taxon>
        <taxon>Streptococcaceae</taxon>
        <taxon>Streptococcus</taxon>
    </lineage>
</organism>
<dbReference type="InterPro" id="IPR012795">
    <property type="entry name" value="tRNA_Ile_lys_synt_N"/>
</dbReference>
<dbReference type="NCBIfam" id="TIGR02433">
    <property type="entry name" value="lysidine_TilS_C"/>
    <property type="match status" value="1"/>
</dbReference>
<evidence type="ECO:0000256" key="1">
    <source>
        <dbReference type="ARBA" id="ARBA00004496"/>
    </source>
</evidence>
<dbReference type="SUPFAM" id="SSF56037">
    <property type="entry name" value="PheT/TilS domain"/>
    <property type="match status" value="1"/>
</dbReference>
<dbReference type="SMART" id="SM00977">
    <property type="entry name" value="TilS_C"/>
    <property type="match status" value="1"/>
</dbReference>
<evidence type="ECO:0000256" key="6">
    <source>
        <dbReference type="ARBA" id="ARBA00022840"/>
    </source>
</evidence>
<dbReference type="GO" id="GO:0032267">
    <property type="term" value="F:tRNA(Ile)-lysidine synthase activity"/>
    <property type="evidence" value="ECO:0007669"/>
    <property type="project" value="UniProtKB-EC"/>
</dbReference>
<dbReference type="GO" id="GO:0005524">
    <property type="term" value="F:ATP binding"/>
    <property type="evidence" value="ECO:0007669"/>
    <property type="project" value="UniProtKB-UniRule"/>
</dbReference>
<dbReference type="InterPro" id="IPR012094">
    <property type="entry name" value="tRNA_Ile_lys_synt"/>
</dbReference>
<dbReference type="EC" id="6.3.4.19" evidence="8"/>
<name>A0A139N314_STRGN</name>
<dbReference type="PANTHER" id="PTHR43033:SF1">
    <property type="entry name" value="TRNA(ILE)-LYSIDINE SYNTHASE-RELATED"/>
    <property type="match status" value="1"/>
</dbReference>
<comment type="subcellular location">
    <subcellularLocation>
        <location evidence="1 8">Cytoplasm</location>
    </subcellularLocation>
</comment>
<comment type="caution">
    <text evidence="10">The sequence shown here is derived from an EMBL/GenBank/DDBJ whole genome shotgun (WGS) entry which is preliminary data.</text>
</comment>
<dbReference type="EMBL" id="LQRC01000219">
    <property type="protein sequence ID" value="KXT70197.1"/>
    <property type="molecule type" value="Genomic_DNA"/>
</dbReference>
<keyword evidence="2 8" id="KW-0963">Cytoplasm</keyword>
<evidence type="ECO:0000256" key="2">
    <source>
        <dbReference type="ARBA" id="ARBA00022490"/>
    </source>
</evidence>
<comment type="catalytic activity">
    <reaction evidence="7 8">
        <text>cytidine(34) in tRNA(Ile2) + L-lysine + ATP = lysidine(34) in tRNA(Ile2) + AMP + diphosphate + H(+)</text>
        <dbReference type="Rhea" id="RHEA:43744"/>
        <dbReference type="Rhea" id="RHEA-COMP:10625"/>
        <dbReference type="Rhea" id="RHEA-COMP:10670"/>
        <dbReference type="ChEBI" id="CHEBI:15378"/>
        <dbReference type="ChEBI" id="CHEBI:30616"/>
        <dbReference type="ChEBI" id="CHEBI:32551"/>
        <dbReference type="ChEBI" id="CHEBI:33019"/>
        <dbReference type="ChEBI" id="CHEBI:82748"/>
        <dbReference type="ChEBI" id="CHEBI:83665"/>
        <dbReference type="ChEBI" id="CHEBI:456215"/>
        <dbReference type="EC" id="6.3.4.19"/>
    </reaction>
</comment>
<evidence type="ECO:0000256" key="7">
    <source>
        <dbReference type="ARBA" id="ARBA00048539"/>
    </source>
</evidence>
<gene>
    <name evidence="8" type="primary">tilS</name>
    <name evidence="10" type="ORF">SGODD07_01667</name>
</gene>
<dbReference type="GO" id="GO:0006400">
    <property type="term" value="P:tRNA modification"/>
    <property type="evidence" value="ECO:0007669"/>
    <property type="project" value="UniProtKB-UniRule"/>
</dbReference>
<protein>
    <recommendedName>
        <fullName evidence="8">tRNA(Ile)-lysidine synthase</fullName>
        <ecNumber evidence="8">6.3.4.19</ecNumber>
    </recommendedName>
    <alternativeName>
        <fullName evidence="8">tRNA(Ile)-2-lysyl-cytidine synthase</fullName>
    </alternativeName>
    <alternativeName>
        <fullName evidence="8">tRNA(Ile)-lysidine synthetase</fullName>
    </alternativeName>
</protein>
<evidence type="ECO:0000256" key="3">
    <source>
        <dbReference type="ARBA" id="ARBA00022598"/>
    </source>
</evidence>
<comment type="domain">
    <text evidence="8">The N-terminal region contains the highly conserved SGGXDS motif, predicted to be a P-loop motif involved in ATP binding.</text>
</comment>
<proteinExistence type="inferred from homology"/>
<evidence type="ECO:0000256" key="8">
    <source>
        <dbReference type="HAMAP-Rule" id="MF_01161"/>
    </source>
</evidence>
<dbReference type="PANTHER" id="PTHR43033">
    <property type="entry name" value="TRNA(ILE)-LYSIDINE SYNTHASE-RELATED"/>
    <property type="match status" value="1"/>
</dbReference>
<dbReference type="GO" id="GO:0005737">
    <property type="term" value="C:cytoplasm"/>
    <property type="evidence" value="ECO:0007669"/>
    <property type="project" value="UniProtKB-SubCell"/>
</dbReference>
<dbReference type="InterPro" id="IPR012796">
    <property type="entry name" value="Lysidine-tRNA-synth_C"/>
</dbReference>
<comment type="similarity">
    <text evidence="8">Belongs to the tRNA(Ile)-lysidine synthase family.</text>
</comment>
<feature type="domain" description="Lysidine-tRNA(Ile) synthetase C-terminal" evidence="9">
    <location>
        <begin position="348"/>
        <end position="415"/>
    </location>
</feature>
<keyword evidence="4 8" id="KW-0819">tRNA processing</keyword>
<evidence type="ECO:0000313" key="11">
    <source>
        <dbReference type="Proteomes" id="UP000070096"/>
    </source>
</evidence>
<evidence type="ECO:0000256" key="4">
    <source>
        <dbReference type="ARBA" id="ARBA00022694"/>
    </source>
</evidence>
<keyword evidence="5 8" id="KW-0547">Nucleotide-binding</keyword>
<keyword evidence="3 8" id="KW-0436">Ligase</keyword>
<keyword evidence="6 8" id="KW-0067">ATP-binding</keyword>
<evidence type="ECO:0000256" key="5">
    <source>
        <dbReference type="ARBA" id="ARBA00022741"/>
    </source>
</evidence>
<evidence type="ECO:0000259" key="9">
    <source>
        <dbReference type="SMART" id="SM00977"/>
    </source>
</evidence>
<dbReference type="Proteomes" id="UP000070096">
    <property type="component" value="Unassembled WGS sequence"/>
</dbReference>
<dbReference type="InterPro" id="IPR011063">
    <property type="entry name" value="TilS/TtcA_N"/>
</dbReference>
<dbReference type="Pfam" id="PF01171">
    <property type="entry name" value="ATP_bind_3"/>
    <property type="match status" value="1"/>
</dbReference>
<dbReference type="Gene3D" id="3.40.50.620">
    <property type="entry name" value="HUPs"/>
    <property type="match status" value="1"/>
</dbReference>
<sequence>MIEQQFLRQCKEKAYFIEHQRVLLAISGGLDSMTLLNLLYKYQKELNIELILAHINHKQRIEADQEEKQLKEIAQKLGVKILTSSFSGVFSEKSARDFRYNFFKKVMQEEDCTALVTAHHADDQAETIFMRILRGSRLRYLSGMKDRQPFGGGELIRPLLEFSKTDFPTVFHFEDASNFENTYFRNRVRNQYFPLLETENPRIKQAIIGLGLEIAQLQKALSGLTKDLNMTDLQTFRKQKREVQVFLLQEYLEKFPDLQLSKAQFDDILHIVNTKTNYHHYLKNQYELIQDYQTFKIQKIGPKSDSKKGAILLQFEDIIELGGYCFSFGKELIGGEVQMIPVSRKTSIVLRHRQSGDRILLNGHHKKLARYFIDKKYSLKERDEAVIVEQLNEILGIAGIVTGDLSKNSKRDIMKDVLYIKKIDR</sequence>
<accession>A0A139N314</accession>
<evidence type="ECO:0000313" key="10">
    <source>
        <dbReference type="EMBL" id="KXT70197.1"/>
    </source>
</evidence>
<dbReference type="HAMAP" id="MF_01161">
    <property type="entry name" value="tRNA_Ile_lys_synt"/>
    <property type="match status" value="1"/>
</dbReference>
<reference evidence="10 11" key="1">
    <citation type="submission" date="2016-01" db="EMBL/GenBank/DDBJ databases">
        <title>Highly variable Streptococcus oralis are common among viridans streptococci isolated from primates.</title>
        <authorList>
            <person name="Denapaite D."/>
            <person name="Rieger M."/>
            <person name="Koendgen S."/>
            <person name="Brueckner R."/>
            <person name="Ochigava I."/>
            <person name="Kappeler P."/>
            <person name="Maetz-Rensing K."/>
            <person name="Leendertz F."/>
            <person name="Hakenbeck R."/>
        </authorList>
    </citation>
    <scope>NUCLEOTIDE SEQUENCE [LARGE SCALE GENOMIC DNA]</scope>
    <source>
        <strain evidence="10 11">DD07</strain>
    </source>
</reference>
<feature type="binding site" evidence="8">
    <location>
        <begin position="27"/>
        <end position="32"/>
    </location>
    <ligand>
        <name>ATP</name>
        <dbReference type="ChEBI" id="CHEBI:30616"/>
    </ligand>
</feature>
<dbReference type="PATRIC" id="fig|1302.21.peg.1845"/>
<dbReference type="SUPFAM" id="SSF52402">
    <property type="entry name" value="Adenine nucleotide alpha hydrolases-like"/>
    <property type="match status" value="1"/>
</dbReference>
<dbReference type="CDD" id="cd01992">
    <property type="entry name" value="TilS_N"/>
    <property type="match status" value="1"/>
</dbReference>
<dbReference type="AlphaFoldDB" id="A0A139N314"/>